<sequence>MGLNKEEEEILKQIELELSKEDPDLAKTVETSTLSSFSRTRSVLSFATFVIGLLTMLGSYILQPLIAIAGFALMAMSGYVFVRNTKALLRAENINEWNFKQVYSVIRNKDTSRQTK</sequence>
<dbReference type="AlphaFoldDB" id="S5DQL1"/>
<proteinExistence type="predicted"/>
<protein>
    <submittedName>
        <fullName evidence="2">MedDCM-OCT-S31-C31-cds17</fullName>
    </submittedName>
</protein>
<keyword evidence="1" id="KW-0812">Transmembrane</keyword>
<dbReference type="InterPro" id="IPR021401">
    <property type="entry name" value="DUF3040"/>
</dbReference>
<accession>S5DQL1</accession>
<feature type="transmembrane region" description="Helical" evidence="1">
    <location>
        <begin position="42"/>
        <end position="59"/>
    </location>
</feature>
<evidence type="ECO:0000313" key="2">
    <source>
        <dbReference type="EMBL" id="AGQ19170.1"/>
    </source>
</evidence>
<keyword evidence="1" id="KW-0472">Membrane</keyword>
<feature type="transmembrane region" description="Helical" evidence="1">
    <location>
        <begin position="65"/>
        <end position="82"/>
    </location>
</feature>
<evidence type="ECO:0000256" key="1">
    <source>
        <dbReference type="SAM" id="Phobius"/>
    </source>
</evidence>
<name>S5DQL1_9ACTN</name>
<dbReference type="Pfam" id="PF11239">
    <property type="entry name" value="DUF3040"/>
    <property type="match status" value="1"/>
</dbReference>
<reference evidence="2" key="1">
    <citation type="journal article" date="2013" name="Sci. Rep.">
        <title>Metagenomics uncovers a new group of low GC and ultra-small marine Actinobacteria.</title>
        <authorList>
            <person name="Ghai R."/>
            <person name="Mizuno C.M."/>
            <person name="Picazo A."/>
            <person name="Camacho A."/>
            <person name="Rodriguez-Valera F."/>
        </authorList>
    </citation>
    <scope>NUCLEOTIDE SEQUENCE</scope>
</reference>
<dbReference type="EMBL" id="KC811124">
    <property type="protein sequence ID" value="AGQ19170.1"/>
    <property type="molecule type" value="Genomic_DNA"/>
</dbReference>
<organism evidence="2">
    <name type="scientific">Candidatus Actinomarina minuta</name>
    <dbReference type="NCBI Taxonomy" id="1389454"/>
    <lineage>
        <taxon>Bacteria</taxon>
        <taxon>Bacillati</taxon>
        <taxon>Actinomycetota</taxon>
        <taxon>Actinomycetes</taxon>
        <taxon>Candidatus Actinomarinidae</taxon>
        <taxon>Candidatus Actinomarinales</taxon>
        <taxon>Candidatus Actinomarineae</taxon>
        <taxon>Candidatus Actinomarinaceae</taxon>
        <taxon>Candidatus Actinomarina</taxon>
    </lineage>
</organism>
<keyword evidence="1" id="KW-1133">Transmembrane helix</keyword>